<dbReference type="InterPro" id="IPR017938">
    <property type="entry name" value="Riboflavin_synthase-like_b-brl"/>
</dbReference>
<comment type="subunit">
    <text evidence="6">Homodimer.</text>
</comment>
<dbReference type="STRING" id="1073089.A0A1L9RQ47"/>
<dbReference type="Gene3D" id="3.90.420.10">
    <property type="entry name" value="Oxidoreductase, molybdopterin-binding domain"/>
    <property type="match status" value="1"/>
</dbReference>
<evidence type="ECO:0000256" key="15">
    <source>
        <dbReference type="ARBA" id="ARBA00049155"/>
    </source>
</evidence>
<evidence type="ECO:0000256" key="13">
    <source>
        <dbReference type="ARBA" id="ARBA00023002"/>
    </source>
</evidence>
<evidence type="ECO:0000256" key="4">
    <source>
        <dbReference type="ARBA" id="ARBA00003838"/>
    </source>
</evidence>
<dbReference type="SMART" id="SM01117">
    <property type="entry name" value="Cyt-b5"/>
    <property type="match status" value="1"/>
</dbReference>
<dbReference type="SUPFAM" id="SSF63380">
    <property type="entry name" value="Riboflavin synthase domain-like"/>
    <property type="match status" value="1"/>
</dbReference>
<feature type="compositionally biased region" description="Basic and acidic residues" evidence="16">
    <location>
        <begin position="122"/>
        <end position="141"/>
    </location>
</feature>
<dbReference type="InterPro" id="IPR001433">
    <property type="entry name" value="OxRdtase_FAD/NAD-bd"/>
</dbReference>
<dbReference type="InterPro" id="IPR000572">
    <property type="entry name" value="OxRdtase_Mopterin-bd_dom"/>
</dbReference>
<comment type="cofactor">
    <cofactor evidence="3">
        <name>FAD</name>
        <dbReference type="ChEBI" id="CHEBI:57692"/>
    </cofactor>
</comment>
<evidence type="ECO:0000259" key="18">
    <source>
        <dbReference type="PROSITE" id="PS51384"/>
    </source>
</evidence>
<dbReference type="Gene3D" id="3.40.50.80">
    <property type="entry name" value="Nucleotide-binding domain of ferredoxin-NADP reductase (FNR) module"/>
    <property type="match status" value="1"/>
</dbReference>
<dbReference type="SUPFAM" id="SSF55856">
    <property type="entry name" value="Cytochrome b5-like heme/steroid binding domain"/>
    <property type="match status" value="1"/>
</dbReference>
<keyword evidence="14" id="KW-0534">Nitrate assimilation</keyword>
<dbReference type="GO" id="GO:0043546">
    <property type="term" value="F:molybdopterin cofactor binding"/>
    <property type="evidence" value="ECO:0007669"/>
    <property type="project" value="TreeGrafter"/>
</dbReference>
<keyword evidence="13" id="KW-0560">Oxidoreductase</keyword>
<evidence type="ECO:0000256" key="1">
    <source>
        <dbReference type="ARBA" id="ARBA00001924"/>
    </source>
</evidence>
<comment type="cofactor">
    <cofactor evidence="1">
        <name>Mo-molybdopterin</name>
        <dbReference type="ChEBI" id="CHEBI:71302"/>
    </cofactor>
</comment>
<dbReference type="SUPFAM" id="SSF56524">
    <property type="entry name" value="Oxidoreductase molybdopterin-binding domain"/>
    <property type="match status" value="1"/>
</dbReference>
<dbReference type="PRINTS" id="PR00407">
    <property type="entry name" value="EUMOPTERIN"/>
</dbReference>
<dbReference type="InterPro" id="IPR005066">
    <property type="entry name" value="MoCF_OxRdtse_dimer"/>
</dbReference>
<dbReference type="InterPro" id="IPR017927">
    <property type="entry name" value="FAD-bd_FR_type"/>
</dbReference>
<feature type="region of interest" description="Disordered" evidence="16">
    <location>
        <begin position="117"/>
        <end position="150"/>
    </location>
</feature>
<dbReference type="GO" id="GO:0008482">
    <property type="term" value="F:sulfite oxidase activity"/>
    <property type="evidence" value="ECO:0007669"/>
    <property type="project" value="TreeGrafter"/>
</dbReference>
<dbReference type="InterPro" id="IPR036400">
    <property type="entry name" value="Cyt_B5-like_heme/steroid_sf"/>
</dbReference>
<dbReference type="InterPro" id="IPR039261">
    <property type="entry name" value="FNR_nucleotide-bd"/>
</dbReference>
<comment type="catalytic activity">
    <reaction evidence="15">
        <text>nitrite + NADP(+) + H2O = nitrate + NADPH + H(+)</text>
        <dbReference type="Rhea" id="RHEA:19061"/>
        <dbReference type="ChEBI" id="CHEBI:15377"/>
        <dbReference type="ChEBI" id="CHEBI:15378"/>
        <dbReference type="ChEBI" id="CHEBI:16301"/>
        <dbReference type="ChEBI" id="CHEBI:17632"/>
        <dbReference type="ChEBI" id="CHEBI:57783"/>
        <dbReference type="ChEBI" id="CHEBI:58349"/>
        <dbReference type="EC" id="1.7.1.3"/>
    </reaction>
</comment>
<dbReference type="Pfam" id="PF03404">
    <property type="entry name" value="Mo-co_dimer"/>
    <property type="match status" value="1"/>
</dbReference>
<evidence type="ECO:0000256" key="6">
    <source>
        <dbReference type="ARBA" id="ARBA00011738"/>
    </source>
</evidence>
<evidence type="ECO:0000256" key="2">
    <source>
        <dbReference type="ARBA" id="ARBA00001971"/>
    </source>
</evidence>
<dbReference type="InterPro" id="IPR008335">
    <property type="entry name" value="Mopterin_OxRdtase_euk"/>
</dbReference>
<dbReference type="EMBL" id="KV878211">
    <property type="protein sequence ID" value="OJJ37085.1"/>
    <property type="molecule type" value="Genomic_DNA"/>
</dbReference>
<accession>A0A1L9RQ47</accession>
<dbReference type="GO" id="GO:0020037">
    <property type="term" value="F:heme binding"/>
    <property type="evidence" value="ECO:0007669"/>
    <property type="project" value="TreeGrafter"/>
</dbReference>
<keyword evidence="11" id="KW-0479">Metal-binding</keyword>
<dbReference type="InterPro" id="IPR014756">
    <property type="entry name" value="Ig_E-set"/>
</dbReference>
<dbReference type="GO" id="GO:0050464">
    <property type="term" value="F:nitrate reductase (NADPH) activity"/>
    <property type="evidence" value="ECO:0007669"/>
    <property type="project" value="UniProtKB-EC"/>
</dbReference>
<dbReference type="SUPFAM" id="SSF81296">
    <property type="entry name" value="E set domains"/>
    <property type="match status" value="1"/>
</dbReference>
<dbReference type="PRINTS" id="PR00406">
    <property type="entry name" value="CYTB5RDTASE"/>
</dbReference>
<dbReference type="InterPro" id="IPR001199">
    <property type="entry name" value="Cyt_B5-like_heme/steroid-bd"/>
</dbReference>
<proteinExistence type="inferred from homology"/>
<dbReference type="Gene3D" id="2.40.30.10">
    <property type="entry name" value="Translation factors"/>
    <property type="match status" value="1"/>
</dbReference>
<evidence type="ECO:0000256" key="10">
    <source>
        <dbReference type="ARBA" id="ARBA00022630"/>
    </source>
</evidence>
<evidence type="ECO:0000256" key="7">
    <source>
        <dbReference type="ARBA" id="ARBA00012673"/>
    </source>
</evidence>
<dbReference type="SUPFAM" id="SSF52343">
    <property type="entry name" value="Ferredoxin reductase-like, C-terminal NADP-linked domain"/>
    <property type="match status" value="1"/>
</dbReference>
<gene>
    <name evidence="19" type="ORF">ASPWEDRAFT_107676</name>
</gene>
<dbReference type="InterPro" id="IPR036374">
    <property type="entry name" value="OxRdtase_Mopterin-bd_sf"/>
</dbReference>
<dbReference type="GO" id="GO:0042128">
    <property type="term" value="P:nitrate assimilation"/>
    <property type="evidence" value="ECO:0007669"/>
    <property type="project" value="UniProtKB-KW"/>
</dbReference>
<feature type="region of interest" description="Disordered" evidence="16">
    <location>
        <begin position="1"/>
        <end position="38"/>
    </location>
</feature>
<dbReference type="InterPro" id="IPR008333">
    <property type="entry name" value="Cbr1-like_FAD-bd_dom"/>
</dbReference>
<dbReference type="PANTHER" id="PTHR19372:SF7">
    <property type="entry name" value="SULFITE OXIDASE, MITOCHONDRIAL"/>
    <property type="match status" value="1"/>
</dbReference>
<dbReference type="EC" id="1.7.1.3" evidence="7"/>
<dbReference type="GO" id="GO:0006790">
    <property type="term" value="P:sulfur compound metabolic process"/>
    <property type="evidence" value="ECO:0007669"/>
    <property type="project" value="TreeGrafter"/>
</dbReference>
<organism evidence="19 20">
    <name type="scientific">Aspergillus wentii DTO 134E9</name>
    <dbReference type="NCBI Taxonomy" id="1073089"/>
    <lineage>
        <taxon>Eukaryota</taxon>
        <taxon>Fungi</taxon>
        <taxon>Dikarya</taxon>
        <taxon>Ascomycota</taxon>
        <taxon>Pezizomycotina</taxon>
        <taxon>Eurotiomycetes</taxon>
        <taxon>Eurotiomycetidae</taxon>
        <taxon>Eurotiales</taxon>
        <taxon>Aspergillaceae</taxon>
        <taxon>Aspergillus</taxon>
        <taxon>Aspergillus subgen. Cremei</taxon>
    </lineage>
</organism>
<sequence>MATQHSGASEEDIFDEPDWTKTHSHRVGLRNRDDRFPGLTHSGDDWRFKLELEAEEKVEGLREKKERGELLTVRDFFGKQKDFYLRRPEVHPKNWRYVLHTTEDFIKYKQDWLVNQRNPEFQQKKPKEPQKEDAGPEKEYQEPSYTPEQQATLDNIRQEKDYMCSLKSNDGKGKSPAGAAELPMDIDEIYQFTPDSWVPRSSHLNRLTGKHPLNGEPDLTELYESGLITPNKLHYVRSHGAVPPLLWENHRLTVTAGKTLVFFMDDLTDQFSNINIPIFLACDGNRRKELNMIKRSTGFNWGPGAMSCAYWKGVLLRDVLLKANVDQTIKEYSNKRLWVNFQGADSLNEGKYATCIPLDYAMEPNNDVLLAYEMNDSVLPPDHGYPLRLMIPGFVGGRCVKWLESIWVTDYENDSYYHINDNRMLPSFVDDKDSEFAKIMFQHPSTICNEQILNSIIARPAQGEKLNFAEMRKDATYRIAGFAYNGGGNEVQRVEISLDGGNRWLYCVRKYPNEPLRHGKKFWTWLFWHIDIDVTRFLRAESISVRCYNANNNTQPEKPTWNLTGMMNNCWYTVKPETIVDPDSNASCLMFRHPCEAGNGANGWMKPSREIQMESLRRQGSAPKAQFTREEIEKHRTERDCWIVVNGKVYNATGVLDWHPGGKTAIMAHAGQVHLDTTEEYESVHDNYAHAKLEECVLGVVTDKAMDFMRRETSENEKRRSESVKREHDMALKRHTWTSVRLVKKTRLSPNTQRYTFALPPPAIRLGLEIGQHLLLGFHFKDRLVIRSYTPTRPILEGEDDGTFDLVVKTYFPDPSQPGGTLSNILDCLEEGERVEVKGPAGEIRYYGRGRFTIDNKEHCYDRISLILGGSGITPGYQLIIRILSDEMDKTKIKLIDANRTEEDILLHEELDKLAREHSDRLEVTHVLSHPQKDWGGKKGHVTEEILHQHAFEPGERNVAIVCGPPTLIKETILPGLLAWGYEEDRNVFGF</sequence>
<evidence type="ECO:0000256" key="8">
    <source>
        <dbReference type="ARBA" id="ARBA00015499"/>
    </source>
</evidence>
<dbReference type="PROSITE" id="PS50255">
    <property type="entry name" value="CYTOCHROME_B5_2"/>
    <property type="match status" value="1"/>
</dbReference>
<dbReference type="Pfam" id="PF00175">
    <property type="entry name" value="NAD_binding_1"/>
    <property type="match status" value="1"/>
</dbReference>
<comment type="similarity">
    <text evidence="5">Belongs to the nitrate reductase family.</text>
</comment>
<dbReference type="GeneID" id="63743755"/>
<dbReference type="Pfam" id="PF00173">
    <property type="entry name" value="Cyt-b5"/>
    <property type="match status" value="1"/>
</dbReference>
<keyword evidence="9" id="KW-0500">Molybdenum</keyword>
<reference evidence="20" key="1">
    <citation type="journal article" date="2017" name="Genome Biol.">
        <title>Comparative genomics reveals high biological diversity and specific adaptations in the industrially and medically important fungal genus Aspergillus.</title>
        <authorList>
            <person name="de Vries R.P."/>
            <person name="Riley R."/>
            <person name="Wiebenga A."/>
            <person name="Aguilar-Osorio G."/>
            <person name="Amillis S."/>
            <person name="Uchima C.A."/>
            <person name="Anderluh G."/>
            <person name="Asadollahi M."/>
            <person name="Askin M."/>
            <person name="Barry K."/>
            <person name="Battaglia E."/>
            <person name="Bayram O."/>
            <person name="Benocci T."/>
            <person name="Braus-Stromeyer S.A."/>
            <person name="Caldana C."/>
            <person name="Canovas D."/>
            <person name="Cerqueira G.C."/>
            <person name="Chen F."/>
            <person name="Chen W."/>
            <person name="Choi C."/>
            <person name="Clum A."/>
            <person name="Dos Santos R.A."/>
            <person name="Damasio A.R."/>
            <person name="Diallinas G."/>
            <person name="Emri T."/>
            <person name="Fekete E."/>
            <person name="Flipphi M."/>
            <person name="Freyberg S."/>
            <person name="Gallo A."/>
            <person name="Gournas C."/>
            <person name="Habgood R."/>
            <person name="Hainaut M."/>
            <person name="Harispe M.L."/>
            <person name="Henrissat B."/>
            <person name="Hilden K.S."/>
            <person name="Hope R."/>
            <person name="Hossain A."/>
            <person name="Karabika E."/>
            <person name="Karaffa L."/>
            <person name="Karanyi Z."/>
            <person name="Krasevec N."/>
            <person name="Kuo A."/>
            <person name="Kusch H."/>
            <person name="LaButti K."/>
            <person name="Lagendijk E.L."/>
            <person name="Lapidus A."/>
            <person name="Levasseur A."/>
            <person name="Lindquist E."/>
            <person name="Lipzen A."/>
            <person name="Logrieco A.F."/>
            <person name="MacCabe A."/>
            <person name="Maekelae M.R."/>
            <person name="Malavazi I."/>
            <person name="Melin P."/>
            <person name="Meyer V."/>
            <person name="Mielnichuk N."/>
            <person name="Miskei M."/>
            <person name="Molnar A.P."/>
            <person name="Mule G."/>
            <person name="Ngan C.Y."/>
            <person name="Orejas M."/>
            <person name="Orosz E."/>
            <person name="Ouedraogo J.P."/>
            <person name="Overkamp K.M."/>
            <person name="Park H.-S."/>
            <person name="Perrone G."/>
            <person name="Piumi F."/>
            <person name="Punt P.J."/>
            <person name="Ram A.F."/>
            <person name="Ramon A."/>
            <person name="Rauscher S."/>
            <person name="Record E."/>
            <person name="Riano-Pachon D.M."/>
            <person name="Robert V."/>
            <person name="Roehrig J."/>
            <person name="Ruller R."/>
            <person name="Salamov A."/>
            <person name="Salih N.S."/>
            <person name="Samson R.A."/>
            <person name="Sandor E."/>
            <person name="Sanguinetti M."/>
            <person name="Schuetze T."/>
            <person name="Sepcic K."/>
            <person name="Shelest E."/>
            <person name="Sherlock G."/>
            <person name="Sophianopoulou V."/>
            <person name="Squina F.M."/>
            <person name="Sun H."/>
            <person name="Susca A."/>
            <person name="Todd R.B."/>
            <person name="Tsang A."/>
            <person name="Unkles S.E."/>
            <person name="van de Wiele N."/>
            <person name="van Rossen-Uffink D."/>
            <person name="Oliveira J.V."/>
            <person name="Vesth T.C."/>
            <person name="Visser J."/>
            <person name="Yu J.-H."/>
            <person name="Zhou M."/>
            <person name="Andersen M.R."/>
            <person name="Archer D.B."/>
            <person name="Baker S.E."/>
            <person name="Benoit I."/>
            <person name="Brakhage A.A."/>
            <person name="Braus G.H."/>
            <person name="Fischer R."/>
            <person name="Frisvad J.C."/>
            <person name="Goldman G.H."/>
            <person name="Houbraken J."/>
            <person name="Oakley B."/>
            <person name="Pocsi I."/>
            <person name="Scazzocchio C."/>
            <person name="Seiboth B."/>
            <person name="vanKuyk P.A."/>
            <person name="Wortman J."/>
            <person name="Dyer P.S."/>
            <person name="Grigoriev I.V."/>
        </authorList>
    </citation>
    <scope>NUCLEOTIDE SEQUENCE [LARGE SCALE GENOMIC DNA]</scope>
    <source>
        <strain evidence="20">DTO 134E9</strain>
    </source>
</reference>
<evidence type="ECO:0000256" key="12">
    <source>
        <dbReference type="ARBA" id="ARBA00022827"/>
    </source>
</evidence>
<dbReference type="VEuPathDB" id="FungiDB:ASPWEDRAFT_107676"/>
<evidence type="ECO:0000259" key="17">
    <source>
        <dbReference type="PROSITE" id="PS50255"/>
    </source>
</evidence>
<keyword evidence="12" id="KW-0274">FAD</keyword>
<dbReference type="AlphaFoldDB" id="A0A1L9RQ47"/>
<evidence type="ECO:0000256" key="3">
    <source>
        <dbReference type="ARBA" id="ARBA00001974"/>
    </source>
</evidence>
<evidence type="ECO:0000256" key="11">
    <source>
        <dbReference type="ARBA" id="ARBA00022723"/>
    </source>
</evidence>
<evidence type="ECO:0000256" key="16">
    <source>
        <dbReference type="SAM" id="MobiDB-lite"/>
    </source>
</evidence>
<comment type="function">
    <text evidence="4">Nitrate reductase is a key enzyme involved in the first step of nitrate assimilation in plants, fungi and bacteria.</text>
</comment>
<protein>
    <recommendedName>
        <fullName evidence="8">Nitrate reductase [NADPH]</fullName>
        <ecNumber evidence="7">1.7.1.3</ecNumber>
    </recommendedName>
</protein>
<name>A0A1L9RQ47_ASPWE</name>
<dbReference type="CDD" id="cd06183">
    <property type="entry name" value="cyt_b5_reduct_like"/>
    <property type="match status" value="1"/>
</dbReference>
<feature type="domain" description="FAD-binding FR-type" evidence="18">
    <location>
        <begin position="735"/>
        <end position="847"/>
    </location>
</feature>
<keyword evidence="10" id="KW-0285">Flavoprotein</keyword>
<evidence type="ECO:0000256" key="9">
    <source>
        <dbReference type="ARBA" id="ARBA00022505"/>
    </source>
</evidence>
<comment type="cofactor">
    <cofactor evidence="2">
        <name>heme</name>
        <dbReference type="ChEBI" id="CHEBI:30413"/>
    </cofactor>
</comment>
<dbReference type="PANTHER" id="PTHR19372">
    <property type="entry name" value="SULFITE REDUCTASE"/>
    <property type="match status" value="1"/>
</dbReference>
<evidence type="ECO:0000313" key="19">
    <source>
        <dbReference type="EMBL" id="OJJ37085.1"/>
    </source>
</evidence>
<dbReference type="GO" id="GO:0030151">
    <property type="term" value="F:molybdenum ion binding"/>
    <property type="evidence" value="ECO:0007669"/>
    <property type="project" value="InterPro"/>
</dbReference>
<dbReference type="Gene3D" id="2.60.40.650">
    <property type="match status" value="1"/>
</dbReference>
<evidence type="ECO:0000313" key="20">
    <source>
        <dbReference type="Proteomes" id="UP000184383"/>
    </source>
</evidence>
<dbReference type="RefSeq" id="XP_040690761.1">
    <property type="nucleotide sequence ID" value="XM_040827907.1"/>
</dbReference>
<evidence type="ECO:0000256" key="5">
    <source>
        <dbReference type="ARBA" id="ARBA00006253"/>
    </source>
</evidence>
<dbReference type="Pfam" id="PF00970">
    <property type="entry name" value="FAD_binding_6"/>
    <property type="match status" value="1"/>
</dbReference>
<dbReference type="PROSITE" id="PS51384">
    <property type="entry name" value="FAD_FR"/>
    <property type="match status" value="1"/>
</dbReference>
<keyword evidence="20" id="KW-1185">Reference proteome</keyword>
<evidence type="ECO:0000256" key="14">
    <source>
        <dbReference type="ARBA" id="ARBA00023063"/>
    </source>
</evidence>
<dbReference type="Pfam" id="PF00174">
    <property type="entry name" value="Oxidored_molyb"/>
    <property type="match status" value="1"/>
</dbReference>
<dbReference type="Proteomes" id="UP000184383">
    <property type="component" value="Unassembled WGS sequence"/>
</dbReference>
<dbReference type="Gene3D" id="3.10.120.10">
    <property type="entry name" value="Cytochrome b5-like heme/steroid binding domain"/>
    <property type="match status" value="1"/>
</dbReference>
<dbReference type="OrthoDB" id="432685at2759"/>
<feature type="domain" description="Cytochrome b5 heme-binding" evidence="17">
    <location>
        <begin position="624"/>
        <end position="702"/>
    </location>
</feature>